<keyword evidence="3" id="KW-0456">Lyase</keyword>
<proteinExistence type="predicted"/>
<feature type="compositionally biased region" description="Polar residues" evidence="4">
    <location>
        <begin position="387"/>
        <end position="405"/>
    </location>
</feature>
<dbReference type="PANTHER" id="PTHR16305">
    <property type="entry name" value="TESTICULAR SOLUBLE ADENYLYL CYCLASE"/>
    <property type="match status" value="1"/>
</dbReference>
<dbReference type="InterPro" id="IPR029787">
    <property type="entry name" value="Nucleotide_cyclase"/>
</dbReference>
<evidence type="ECO:0000256" key="2">
    <source>
        <dbReference type="ARBA" id="ARBA00022840"/>
    </source>
</evidence>
<evidence type="ECO:0000256" key="4">
    <source>
        <dbReference type="SAM" id="MobiDB-lite"/>
    </source>
</evidence>
<dbReference type="PROSITE" id="PS50125">
    <property type="entry name" value="GUANYLATE_CYCLASE_2"/>
    <property type="match status" value="2"/>
</dbReference>
<dbReference type="SUPFAM" id="SSF52540">
    <property type="entry name" value="P-loop containing nucleoside triphosphate hydrolases"/>
    <property type="match status" value="1"/>
</dbReference>
<dbReference type="InterPro" id="IPR003593">
    <property type="entry name" value="AAA+_ATPase"/>
</dbReference>
<feature type="region of interest" description="Disordered" evidence="4">
    <location>
        <begin position="2250"/>
        <end position="2325"/>
    </location>
</feature>
<evidence type="ECO:0000313" key="7">
    <source>
        <dbReference type="Proteomes" id="UP001165289"/>
    </source>
</evidence>
<sequence>MTSYLIDESLGQRVPLILPNEDEEVFIATAPIVKVVPISSRTGEDIPRNLHKYSDSHLFSSNSDLSLEEKTQQHFNTLQQLLTHVPNRVIKLTQNHYANKLPITLSSNHAVFMFIDVSGFTALCEKYCSDITAGKRGIDALTNILNQYLGKLVQHIIESNGDVLKFAGDAVLAMWPCNVSEAYEVLMWVTKTALLLQTKHDNFQADEESILRVKVAISVGEYSTHIFGCNTLLQFAVCGAAVASVNRAQNVATSGSVILSPEAWSICNPADLDYTNVSGGFYHVTAVHLTFDPQWMQNYLQTNSEDPPLMHNIFLSMLKNETDRQSRNQKKNKKIKTDVCNEADAKRGKRMSAVENIKNGFRRLSTFQFRNNNIRVMKDTDLNKATSSFNDSMSQRSAHASSTDTISREISRLSSIGGSISRNSSKSNLKLYRNRKSTVNNILQEQLSISKQLTPNMLDTIKKFLPEAVRSKIESGQSLEWMSELRTISVLFINLDVCIQKLTDEKINLIQEALVYVQEIMNAFDGVVNKIFMFDKGCTILALFGLPHAKHEDDSTRALQASSKIYSHLSLHLKVHTSIGITTGQAFCGVVGHNLRHEYTAISAKVNMAARLMMNFRDKITCDHSTKLRSGVTEANFSEVPAIPLKGIEKPEQIYTFSIRDNSQLEHYAIHCETYNTHDNNGCRELIGREEEMDILLGMLNQITLDENPESHILIITGDTGIGKTLLLKSMKHLARVRSFRVLSCRAGLMEMSSHYHTVRILIERLLQLETCYSLHEREQAILTQFQDACDDDILEYLPLLNDLLMLKYTQTDRVSHLTADQRHTHLHRLLFNIVEQETSNQSCVFVVDDAHYMDNNSWEFLQDLSNHQKVILILAMKELTSSKYQEHLRTIVKCKNARVCYLKGLDHECILELATRLLNVDTLGEDFARFLKERLGTHGNPMWCKEALDTMLNLGLFHIEPVTKQKCSSMEAGSVFSKDFRSDLKATTSYEYRSSTMTARRQSKIQFAAHVNTDAINLPLPESLNDLILARLDKLSASSQLVLKSAAIVGTAFSKSILKRITPNNIKDTTLDQAIEKLIQAGMIECAYASAFLSSTTKNLAKYSQLCSCIQHLAYRDQMQSHSLLNLHTHDHTHDHIYYKCDMLKFTHNYIQEIVYELWTSNQKRLLHETGAKCLESEAHKCSNCGGGAFFNGIHQLETALNELKEEDATNTFDDDFVDNSTIANHRQINKRKRTSSAYMRNGRYGLTLTSNKNSSHNLHSPIQRDSTSTIDLSHCTCSEVLATVYPQLVRHWKAACNYDKIFHYLLEAALASTQVHATLEAQSLLEEAGELIKLGKVKPTLLQQSRFALIKGQSFYNGHHYSEAQLHFLEGLSILNSPLPSSLISFFTSLVKQATPQICSIFNHGYVLQQQQLSQREKHLLNERLAFLSFLINTYYFTNQRYRMLYTTLTMLNQAQSSRINNKALLDSYRMMLKCCELFNFQRGIAHYQSQTALAITLCETSGNDNITELIAYIELISTLVNEQLYSGNLSSAKNYAKRAIRLSHSINALDLLLDILPLWCYIQLHSLELSDVQSTLEELKVCAFDSDDLQQQALYFSYCFDIILETGISEGFIDVLECESYARTCTSHDVFHFNNEERFFLLSCLTLWYARKEIEMDAKIHFAITLKILPNKIESFFAAKGLVRFTECALILWARDRCYERRKLALNALDQLTQACHTFTVLKPRMLLLKSYFNVIKRGSRSKSQKLMSEAKREANNLNSDLEILWIQHQIDFWSKSYGGNVIEVFSDTKLWQESRYDRMRLEIYSLQRERKNLTLCLQPTNCEFSQDPNLTPPLPESELLDETLQNRPLTPDLPPPPSLILAGNITQGQMEHTQSNPQKLYPELDTLSPPPPLWDQKETLSQLPQFPLTPPSPPPAEYFLTPSDRQPVPIPEMEHNPLFVPDPTPSPLKTELLMLGSIPPAAASLVMNPLNQIILAQQQALSQHFSANIPHIPLTQQIHPNYLTAFQNYSSQNHYNLSPGAFGNISEVQSNLNGNDDDCIAEWKRDLILKEKRILKDKFGDNYVNIVTESYPIIQPPQFQCDPEEIENMFPAPPYPQSPSEFHSIQTNGDSTEDISTVQRCEEDQTPLPDRISYPSLNSSDEDSVPININQQIKNEHILPGFISRMKDRNSPQMISQDWVIPPSEAGYISPIPIPMTYYDIQAQTSTLFQEDIPSLQQQTIRYDNTQFVVKDKPIHRTQTELVPRSDRAILYPPVEHPPTHQLPTGPMIKPPSYDTTPPREIKRPPGDTSGLNSTPSPYKPANREISYPPGLESSVSPKKQVIYPPSSTKKICYPPSKEILRPPVSLNKTCVSNSNNDISYSAEREILYPHSWTEAPPSSPSSSPFWEIHYPPKSAVPQPDENKIEDIPEIPREISTIDGDITPPIVDSSGEEDNSQVAAIPRESTPKKQPLPSQKDDKIDSETENCGFETPTEVD</sequence>
<dbReference type="SMART" id="SM00382">
    <property type="entry name" value="AAA"/>
    <property type="match status" value="1"/>
</dbReference>
<dbReference type="GO" id="GO:0005737">
    <property type="term" value="C:cytoplasm"/>
    <property type="evidence" value="ECO:0007669"/>
    <property type="project" value="TreeGrafter"/>
</dbReference>
<feature type="region of interest" description="Disordered" evidence="4">
    <location>
        <begin position="387"/>
        <end position="406"/>
    </location>
</feature>
<dbReference type="InterPro" id="IPR001054">
    <property type="entry name" value="A/G_cyclase"/>
</dbReference>
<keyword evidence="2" id="KW-0067">ATP-binding</keyword>
<dbReference type="GO" id="GO:0009190">
    <property type="term" value="P:cyclic nucleotide biosynthetic process"/>
    <property type="evidence" value="ECO:0007669"/>
    <property type="project" value="InterPro"/>
</dbReference>
<keyword evidence="1" id="KW-0547">Nucleotide-binding</keyword>
<evidence type="ECO:0000313" key="6">
    <source>
        <dbReference type="EMBL" id="KAI6656437.1"/>
    </source>
</evidence>
<dbReference type="GO" id="GO:0004016">
    <property type="term" value="F:adenylate cyclase activity"/>
    <property type="evidence" value="ECO:0007669"/>
    <property type="project" value="TreeGrafter"/>
</dbReference>
<dbReference type="Gene3D" id="3.30.70.1230">
    <property type="entry name" value="Nucleotide cyclase"/>
    <property type="match status" value="2"/>
</dbReference>
<gene>
    <name evidence="6" type="ORF">LOD99_1233</name>
</gene>
<feature type="region of interest" description="Disordered" evidence="4">
    <location>
        <begin position="2125"/>
        <end position="2148"/>
    </location>
</feature>
<dbReference type="GO" id="GO:0005524">
    <property type="term" value="F:ATP binding"/>
    <property type="evidence" value="ECO:0007669"/>
    <property type="project" value="UniProtKB-KW"/>
</dbReference>
<dbReference type="InterPro" id="IPR041664">
    <property type="entry name" value="AAA_16"/>
</dbReference>
<evidence type="ECO:0000256" key="1">
    <source>
        <dbReference type="ARBA" id="ARBA00022741"/>
    </source>
</evidence>
<dbReference type="PANTHER" id="PTHR16305:SF28">
    <property type="entry name" value="GUANYLATE CYCLASE DOMAIN-CONTAINING PROTEIN"/>
    <property type="match status" value="1"/>
</dbReference>
<dbReference type="FunFam" id="3.30.70.1230:FF:000017">
    <property type="entry name" value="Adenylate cyclase type 10"/>
    <property type="match status" value="1"/>
</dbReference>
<dbReference type="GO" id="GO:0035556">
    <property type="term" value="P:intracellular signal transduction"/>
    <property type="evidence" value="ECO:0007669"/>
    <property type="project" value="InterPro"/>
</dbReference>
<organism evidence="6 7">
    <name type="scientific">Oopsacas minuta</name>
    <dbReference type="NCBI Taxonomy" id="111878"/>
    <lineage>
        <taxon>Eukaryota</taxon>
        <taxon>Metazoa</taxon>
        <taxon>Porifera</taxon>
        <taxon>Hexactinellida</taxon>
        <taxon>Hexasterophora</taxon>
        <taxon>Lyssacinosida</taxon>
        <taxon>Leucopsacidae</taxon>
        <taxon>Oopsacas</taxon>
    </lineage>
</organism>
<feature type="domain" description="Guanylate cyclase" evidence="5">
    <location>
        <begin position="111"/>
        <end position="249"/>
    </location>
</feature>
<dbReference type="Gene3D" id="3.40.50.300">
    <property type="entry name" value="P-loop containing nucleotide triphosphate hydrolases"/>
    <property type="match status" value="1"/>
</dbReference>
<dbReference type="Pfam" id="PF13191">
    <property type="entry name" value="AAA_16"/>
    <property type="match status" value="1"/>
</dbReference>
<dbReference type="Proteomes" id="UP001165289">
    <property type="component" value="Unassembled WGS sequence"/>
</dbReference>
<dbReference type="SUPFAM" id="SSF55073">
    <property type="entry name" value="Nucleotide cyclase"/>
    <property type="match status" value="2"/>
</dbReference>
<feature type="domain" description="Guanylate cyclase" evidence="5">
    <location>
        <begin position="489"/>
        <end position="613"/>
    </location>
</feature>
<feature type="compositionally biased region" description="Basic and acidic residues" evidence="4">
    <location>
        <begin position="2405"/>
        <end position="2417"/>
    </location>
</feature>
<protein>
    <submittedName>
        <fullName evidence="6">Adenylate cyclase type 10</fullName>
    </submittedName>
</protein>
<evidence type="ECO:0000259" key="5">
    <source>
        <dbReference type="PROSITE" id="PS50125"/>
    </source>
</evidence>
<name>A0AAV7K581_9METZ</name>
<feature type="region of interest" description="Disordered" evidence="4">
    <location>
        <begin position="322"/>
        <end position="343"/>
    </location>
</feature>
<feature type="region of interest" description="Disordered" evidence="4">
    <location>
        <begin position="2377"/>
        <end position="2480"/>
    </location>
</feature>
<comment type="caution">
    <text evidence="6">The sequence shown here is derived from an EMBL/GenBank/DDBJ whole genome shotgun (WGS) entry which is preliminary data.</text>
</comment>
<dbReference type="Pfam" id="PF00211">
    <property type="entry name" value="Guanylate_cyc"/>
    <property type="match status" value="1"/>
</dbReference>
<accession>A0AAV7K581</accession>
<dbReference type="EMBL" id="JAKMXF010000144">
    <property type="protein sequence ID" value="KAI6656437.1"/>
    <property type="molecule type" value="Genomic_DNA"/>
</dbReference>
<keyword evidence="7" id="KW-1185">Reference proteome</keyword>
<evidence type="ECO:0000256" key="3">
    <source>
        <dbReference type="ARBA" id="ARBA00023239"/>
    </source>
</evidence>
<reference evidence="6 7" key="1">
    <citation type="journal article" date="2023" name="BMC Biol.">
        <title>The compact genome of the sponge Oopsacas minuta (Hexactinellida) is lacking key metazoan core genes.</title>
        <authorList>
            <person name="Santini S."/>
            <person name="Schenkelaars Q."/>
            <person name="Jourda C."/>
            <person name="Duchesne M."/>
            <person name="Belahbib H."/>
            <person name="Rocher C."/>
            <person name="Selva M."/>
            <person name="Riesgo A."/>
            <person name="Vervoort M."/>
            <person name="Leys S.P."/>
            <person name="Kodjabachian L."/>
            <person name="Le Bivic A."/>
            <person name="Borchiellini C."/>
            <person name="Claverie J.M."/>
            <person name="Renard E."/>
        </authorList>
    </citation>
    <scope>NUCLEOTIDE SEQUENCE [LARGE SCALE GENOMIC DNA]</scope>
    <source>
        <strain evidence="6">SPO-2</strain>
    </source>
</reference>
<dbReference type="CDD" id="cd07302">
    <property type="entry name" value="CHD"/>
    <property type="match status" value="2"/>
</dbReference>
<dbReference type="InterPro" id="IPR027417">
    <property type="entry name" value="P-loop_NTPase"/>
</dbReference>